<proteinExistence type="predicted"/>
<evidence type="ECO:0000313" key="2">
    <source>
        <dbReference type="EMBL" id="CRZ12214.1"/>
    </source>
</evidence>
<keyword evidence="1" id="KW-0812">Transmembrane</keyword>
<reference evidence="2" key="1">
    <citation type="submission" date="2015-04" db="EMBL/GenBank/DDBJ databases">
        <title>The genome sequence of the plant pathogenic Rhizarian Plasmodiophora brassicae reveals insights in its biotrophic life cycle and the origin of chitin synthesis.</title>
        <authorList>
            <person name="Schwelm A."/>
            <person name="Fogelqvist J."/>
            <person name="Knaust A."/>
            <person name="Julke S."/>
            <person name="Lilja T."/>
            <person name="Dhandapani V."/>
            <person name="Bonilla-Rosso G."/>
            <person name="Karlsson M."/>
            <person name="Shevchenko A."/>
            <person name="Choi S.R."/>
            <person name="Kim H.G."/>
            <person name="Park J.Y."/>
            <person name="Lim Y.P."/>
            <person name="Ludwig-Muller J."/>
            <person name="Dixelius C."/>
        </authorList>
    </citation>
    <scope>NUCLEOTIDE SEQUENCE</scope>
    <source>
        <tissue evidence="2">Potato root galls</tissue>
    </source>
</reference>
<accession>A0A0H5RU03</accession>
<evidence type="ECO:0000256" key="1">
    <source>
        <dbReference type="SAM" id="Phobius"/>
    </source>
</evidence>
<name>A0A0H5RU03_9EUKA</name>
<feature type="non-terminal residue" evidence="2">
    <location>
        <position position="1"/>
    </location>
</feature>
<feature type="transmembrane region" description="Helical" evidence="1">
    <location>
        <begin position="12"/>
        <end position="32"/>
    </location>
</feature>
<dbReference type="EMBL" id="HACM01011772">
    <property type="protein sequence ID" value="CRZ12214.1"/>
    <property type="molecule type" value="Transcribed_RNA"/>
</dbReference>
<keyword evidence="1" id="KW-1133">Transmembrane helix</keyword>
<sequence length="154" mass="17762">SKHSDNSSTIRVGTFCLLGMAIPSTVFFVMALHDSSVNRVALPVPATPGPEDELIALLDEFTMETAELYTWRELQVQPVSAKVEKEWLAKNDLIWNQYEDIQAEAAMEFRERFANKVRILNAMSSTMLLIWVDRFTQMPIRIEHPIRDHSHRFD</sequence>
<keyword evidence="1" id="KW-0472">Membrane</keyword>
<organism evidence="2">
    <name type="scientific">Spongospora subterranea</name>
    <dbReference type="NCBI Taxonomy" id="70186"/>
    <lineage>
        <taxon>Eukaryota</taxon>
        <taxon>Sar</taxon>
        <taxon>Rhizaria</taxon>
        <taxon>Endomyxa</taxon>
        <taxon>Phytomyxea</taxon>
        <taxon>Plasmodiophorida</taxon>
        <taxon>Plasmodiophoridae</taxon>
        <taxon>Spongospora</taxon>
    </lineage>
</organism>
<protein>
    <submittedName>
        <fullName evidence="2">Uncharacterized protein</fullName>
    </submittedName>
</protein>
<dbReference type="AlphaFoldDB" id="A0A0H5RU03"/>